<proteinExistence type="predicted"/>
<dbReference type="EMBL" id="CDMY01000615">
    <property type="protein sequence ID" value="CEM26448.1"/>
    <property type="molecule type" value="Genomic_DNA"/>
</dbReference>
<dbReference type="VEuPathDB" id="CryptoDB:Vbra_12"/>
<accession>A0A0G4GBD8</accession>
<gene>
    <name evidence="1" type="ORF">Vbra_12</name>
</gene>
<dbReference type="AlphaFoldDB" id="A0A0G4GBD8"/>
<reference evidence="1 2" key="1">
    <citation type="submission" date="2014-11" db="EMBL/GenBank/DDBJ databases">
        <authorList>
            <person name="Zhu J."/>
            <person name="Qi W."/>
            <person name="Song R."/>
        </authorList>
    </citation>
    <scope>NUCLEOTIDE SEQUENCE [LARGE SCALE GENOMIC DNA]</scope>
</reference>
<dbReference type="InParanoid" id="A0A0G4GBD8"/>
<evidence type="ECO:0000313" key="2">
    <source>
        <dbReference type="Proteomes" id="UP000041254"/>
    </source>
</evidence>
<protein>
    <submittedName>
        <fullName evidence="1">Uncharacterized protein</fullName>
    </submittedName>
</protein>
<evidence type="ECO:0000313" key="1">
    <source>
        <dbReference type="EMBL" id="CEM26448.1"/>
    </source>
</evidence>
<name>A0A0G4GBD8_VITBC</name>
<dbReference type="PhylomeDB" id="A0A0G4GBD8"/>
<organism evidence="1 2">
    <name type="scientific">Vitrella brassicaformis (strain CCMP3155)</name>
    <dbReference type="NCBI Taxonomy" id="1169540"/>
    <lineage>
        <taxon>Eukaryota</taxon>
        <taxon>Sar</taxon>
        <taxon>Alveolata</taxon>
        <taxon>Colpodellida</taxon>
        <taxon>Vitrellaceae</taxon>
        <taxon>Vitrella</taxon>
    </lineage>
</organism>
<keyword evidence="2" id="KW-1185">Reference proteome</keyword>
<sequence>MLWRRLEMWREVLVEELLEAERLDEHFAATQPPLDDESVYRIFNKLMLEGKVRAAVRFVTERGGGGVLHPSAQAEKRPPGVTLLDVLREKHPPQQQPCEEAFLPCDSLPPLIDVDITESTAERTIRSLSGSAGPTGGDVDFWQGLLLRFGAKSGRLRSAVASPVSGLAPISCASR</sequence>
<dbReference type="Proteomes" id="UP000041254">
    <property type="component" value="Unassembled WGS sequence"/>
</dbReference>